<dbReference type="Proteomes" id="UP000299102">
    <property type="component" value="Unassembled WGS sequence"/>
</dbReference>
<proteinExistence type="predicted"/>
<accession>A0A4C1SW88</accession>
<comment type="caution">
    <text evidence="2">The sequence shown here is derived from an EMBL/GenBank/DDBJ whole genome shotgun (WGS) entry which is preliminary data.</text>
</comment>
<protein>
    <submittedName>
        <fullName evidence="2">Uncharacterized protein</fullName>
    </submittedName>
</protein>
<gene>
    <name evidence="2" type="ORF">EVAR_2976_1</name>
</gene>
<evidence type="ECO:0000313" key="3">
    <source>
        <dbReference type="Proteomes" id="UP000299102"/>
    </source>
</evidence>
<sequence>MKPVTCSGISLVLLRHPLTNEKSFIRIHLASGKLMPVRRARPPICKPRPAAPTRRRLSRTNGGLLIFICTRLNENKQPDRDSCGSLPRYKFEVKRDPR</sequence>
<reference evidence="2 3" key="1">
    <citation type="journal article" date="2019" name="Commun. Biol.">
        <title>The bagworm genome reveals a unique fibroin gene that provides high tensile strength.</title>
        <authorList>
            <person name="Kono N."/>
            <person name="Nakamura H."/>
            <person name="Ohtoshi R."/>
            <person name="Tomita M."/>
            <person name="Numata K."/>
            <person name="Arakawa K."/>
        </authorList>
    </citation>
    <scope>NUCLEOTIDE SEQUENCE [LARGE SCALE GENOMIC DNA]</scope>
</reference>
<evidence type="ECO:0000256" key="1">
    <source>
        <dbReference type="SAM" id="MobiDB-lite"/>
    </source>
</evidence>
<evidence type="ECO:0000313" key="2">
    <source>
        <dbReference type="EMBL" id="GBP05448.1"/>
    </source>
</evidence>
<feature type="region of interest" description="Disordered" evidence="1">
    <location>
        <begin position="75"/>
        <end position="98"/>
    </location>
</feature>
<organism evidence="2 3">
    <name type="scientific">Eumeta variegata</name>
    <name type="common">Bagworm moth</name>
    <name type="synonym">Eumeta japonica</name>
    <dbReference type="NCBI Taxonomy" id="151549"/>
    <lineage>
        <taxon>Eukaryota</taxon>
        <taxon>Metazoa</taxon>
        <taxon>Ecdysozoa</taxon>
        <taxon>Arthropoda</taxon>
        <taxon>Hexapoda</taxon>
        <taxon>Insecta</taxon>
        <taxon>Pterygota</taxon>
        <taxon>Neoptera</taxon>
        <taxon>Endopterygota</taxon>
        <taxon>Lepidoptera</taxon>
        <taxon>Glossata</taxon>
        <taxon>Ditrysia</taxon>
        <taxon>Tineoidea</taxon>
        <taxon>Psychidae</taxon>
        <taxon>Oiketicinae</taxon>
        <taxon>Eumeta</taxon>
    </lineage>
</organism>
<dbReference type="AlphaFoldDB" id="A0A4C1SW88"/>
<dbReference type="EMBL" id="BGZK01000018">
    <property type="protein sequence ID" value="GBP05448.1"/>
    <property type="molecule type" value="Genomic_DNA"/>
</dbReference>
<keyword evidence="3" id="KW-1185">Reference proteome</keyword>
<name>A0A4C1SW88_EUMVA</name>
<feature type="compositionally biased region" description="Basic and acidic residues" evidence="1">
    <location>
        <begin position="89"/>
        <end position="98"/>
    </location>
</feature>